<sequence length="470" mass="49157">MPKGNGTTPAKSRSKRRTSGAVLVVALVAVLSIFAAACGGSSRSSGGSTDTTKAAKATDFGTMASPCGKGDAKGATAQGVTDTSITIGYGDDAGYSASPGLNKEMSDAIKAMIKWCNDQGGINGRQVVGNYGDAAIMNVANVMTEACSKVFMLVGEGWSLDSAQEKIRQGCKLAAVPTYTVSPQFANAPLMVQPTPNPADYKDAGSAFLLAGKYPAAVKKAATMYANYAATVDSTDKWVAASKTAGWTYLDCAQVYNIGGESNWTPFVQRLKDCGAESVYFSGSPAPNFENILDAAKSIGYNPIWVNEANFYDTAFAKWNTSGNGDNVYVMMAYYPFEQADKIPAVAKYLEIVKANGGSTSLLGAQATAAFLLWAQGAQSCGSTLTSDCVLTNLKKVVNYTSGGLQSPTNPGTNIPGECMMVLKLTGTKYEQVLPTTIGTQACDPKYLVKITGPVVDRAKLDANRIAALS</sequence>
<dbReference type="EMBL" id="CAFBNJ010000008">
    <property type="protein sequence ID" value="CAB4942124.1"/>
    <property type="molecule type" value="Genomic_DNA"/>
</dbReference>
<accession>A0A6J5YVB1</accession>
<keyword evidence="1" id="KW-0732">Signal</keyword>
<dbReference type="EMBL" id="CAEZXY010000006">
    <property type="protein sequence ID" value="CAB4696617.1"/>
    <property type="molecule type" value="Genomic_DNA"/>
</dbReference>
<protein>
    <submittedName>
        <fullName evidence="3">Unannotated protein</fullName>
    </submittedName>
</protein>
<dbReference type="SUPFAM" id="SSF53822">
    <property type="entry name" value="Periplasmic binding protein-like I"/>
    <property type="match status" value="1"/>
</dbReference>
<evidence type="ECO:0000313" key="11">
    <source>
        <dbReference type="EMBL" id="CAB5073400.1"/>
    </source>
</evidence>
<dbReference type="PANTHER" id="PTHR47235:SF1">
    <property type="entry name" value="BLR6548 PROTEIN"/>
    <property type="match status" value="1"/>
</dbReference>
<evidence type="ECO:0000313" key="5">
    <source>
        <dbReference type="EMBL" id="CAB4575321.1"/>
    </source>
</evidence>
<dbReference type="EMBL" id="CAFAAD010000001">
    <property type="protein sequence ID" value="CAB4780014.1"/>
    <property type="molecule type" value="Genomic_DNA"/>
</dbReference>
<proteinExistence type="predicted"/>
<evidence type="ECO:0000313" key="10">
    <source>
        <dbReference type="EMBL" id="CAB4971422.1"/>
    </source>
</evidence>
<dbReference type="EMBL" id="CAEZTY010000002">
    <property type="protein sequence ID" value="CAB4575321.1"/>
    <property type="molecule type" value="Genomic_DNA"/>
</dbReference>
<evidence type="ECO:0000256" key="1">
    <source>
        <dbReference type="ARBA" id="ARBA00022729"/>
    </source>
</evidence>
<dbReference type="EMBL" id="CAESAL010000007">
    <property type="protein sequence ID" value="CAB4332817.1"/>
    <property type="molecule type" value="Genomic_DNA"/>
</dbReference>
<dbReference type="Gene3D" id="3.40.50.2300">
    <property type="match status" value="2"/>
</dbReference>
<dbReference type="EMBL" id="CAEUNJ010000026">
    <property type="protein sequence ID" value="CAB4371326.1"/>
    <property type="molecule type" value="Genomic_DNA"/>
</dbReference>
<dbReference type="EMBL" id="CAFBOK010000007">
    <property type="protein sequence ID" value="CAB4971422.1"/>
    <property type="molecule type" value="Genomic_DNA"/>
</dbReference>
<evidence type="ECO:0000313" key="8">
    <source>
        <dbReference type="EMBL" id="CAB4780014.1"/>
    </source>
</evidence>
<evidence type="ECO:0000313" key="4">
    <source>
        <dbReference type="EMBL" id="CAB4371326.1"/>
    </source>
</evidence>
<gene>
    <name evidence="5" type="ORF">UFOPK1762_00129</name>
    <name evidence="6" type="ORF">UFOPK1906_00490</name>
    <name evidence="7" type="ORF">UFOPK2624_00288</name>
    <name evidence="8" type="ORF">UFOPK2969_00012</name>
    <name evidence="3" type="ORF">UFOPK3331_00339</name>
    <name evidence="9" type="ORF">UFOPK3785_00271</name>
    <name evidence="10" type="ORF">UFOPK3927_00124</name>
    <name evidence="4" type="ORF">UFOPK4201_00754</name>
    <name evidence="11" type="ORF">UFOPK4371_00164</name>
</gene>
<dbReference type="AlphaFoldDB" id="A0A6J5YVB1"/>
<feature type="domain" description="Leucine-binding protein" evidence="2">
    <location>
        <begin position="92"/>
        <end position="426"/>
    </location>
</feature>
<organism evidence="3">
    <name type="scientific">freshwater metagenome</name>
    <dbReference type="NCBI Taxonomy" id="449393"/>
    <lineage>
        <taxon>unclassified sequences</taxon>
        <taxon>metagenomes</taxon>
        <taxon>ecological metagenomes</taxon>
    </lineage>
</organism>
<dbReference type="InterPro" id="IPR028081">
    <property type="entry name" value="Leu-bd"/>
</dbReference>
<dbReference type="InterPro" id="IPR028082">
    <property type="entry name" value="Peripla_BP_I"/>
</dbReference>
<name>A0A6J5YVB1_9ZZZZ</name>
<dbReference type="EMBL" id="CAFBRD010000004">
    <property type="protein sequence ID" value="CAB5073400.1"/>
    <property type="molecule type" value="Genomic_DNA"/>
</dbReference>
<dbReference type="EMBL" id="CAEZVC010000019">
    <property type="protein sequence ID" value="CAB4617616.1"/>
    <property type="molecule type" value="Genomic_DNA"/>
</dbReference>
<evidence type="ECO:0000313" key="7">
    <source>
        <dbReference type="EMBL" id="CAB4696617.1"/>
    </source>
</evidence>
<evidence type="ECO:0000313" key="6">
    <source>
        <dbReference type="EMBL" id="CAB4617616.1"/>
    </source>
</evidence>
<dbReference type="Pfam" id="PF13458">
    <property type="entry name" value="Peripla_BP_6"/>
    <property type="match status" value="1"/>
</dbReference>
<dbReference type="PANTHER" id="PTHR47235">
    <property type="entry name" value="BLR6548 PROTEIN"/>
    <property type="match status" value="1"/>
</dbReference>
<evidence type="ECO:0000313" key="9">
    <source>
        <dbReference type="EMBL" id="CAB4942124.1"/>
    </source>
</evidence>
<evidence type="ECO:0000259" key="2">
    <source>
        <dbReference type="Pfam" id="PF13458"/>
    </source>
</evidence>
<reference evidence="3" key="1">
    <citation type="submission" date="2020-05" db="EMBL/GenBank/DDBJ databases">
        <authorList>
            <person name="Chiriac C."/>
            <person name="Salcher M."/>
            <person name="Ghai R."/>
            <person name="Kavagutti S V."/>
        </authorList>
    </citation>
    <scope>NUCLEOTIDE SEQUENCE</scope>
</reference>
<evidence type="ECO:0000313" key="3">
    <source>
        <dbReference type="EMBL" id="CAB4332817.1"/>
    </source>
</evidence>